<evidence type="ECO:0000313" key="1">
    <source>
        <dbReference type="EMBL" id="CAB9497696.1"/>
    </source>
</evidence>
<proteinExistence type="predicted"/>
<keyword evidence="2" id="KW-1185">Reference proteome</keyword>
<comment type="caution">
    <text evidence="1">The sequence shown here is derived from an EMBL/GenBank/DDBJ whole genome shotgun (WGS) entry which is preliminary data.</text>
</comment>
<protein>
    <submittedName>
        <fullName evidence="1">Uncharacterized protein</fullName>
    </submittedName>
</protein>
<reference evidence="1" key="1">
    <citation type="submission" date="2020-06" db="EMBL/GenBank/DDBJ databases">
        <authorList>
            <consortium name="Plant Systems Biology data submission"/>
        </authorList>
    </citation>
    <scope>NUCLEOTIDE SEQUENCE</scope>
    <source>
        <strain evidence="1">D6</strain>
    </source>
</reference>
<dbReference type="Proteomes" id="UP001153069">
    <property type="component" value="Unassembled WGS sequence"/>
</dbReference>
<accession>A0A9N8H1V7</accession>
<evidence type="ECO:0000313" key="2">
    <source>
        <dbReference type="Proteomes" id="UP001153069"/>
    </source>
</evidence>
<sequence length="147" mass="16690">MCRAIPRESITPITVSAIINGKAVEAAGASAVPIKKRVSFHETVDVYVIERLDAFAVREMFYHPSDYHRFRSECCLEKLEARSKQDPLVGFFQSIVSSIGVSCRMQQRNIMIQRRRQQQQSCSTARVQAAMRQVSPESIVRELAFVL</sequence>
<gene>
    <name evidence="1" type="ORF">SEMRO_24_G016400.1</name>
</gene>
<organism evidence="1 2">
    <name type="scientific">Seminavis robusta</name>
    <dbReference type="NCBI Taxonomy" id="568900"/>
    <lineage>
        <taxon>Eukaryota</taxon>
        <taxon>Sar</taxon>
        <taxon>Stramenopiles</taxon>
        <taxon>Ochrophyta</taxon>
        <taxon>Bacillariophyta</taxon>
        <taxon>Bacillariophyceae</taxon>
        <taxon>Bacillariophycidae</taxon>
        <taxon>Naviculales</taxon>
        <taxon>Naviculaceae</taxon>
        <taxon>Seminavis</taxon>
    </lineage>
</organism>
<name>A0A9N8H1V7_9STRA</name>
<dbReference type="AlphaFoldDB" id="A0A9N8H1V7"/>
<dbReference type="EMBL" id="CAICTM010000024">
    <property type="protein sequence ID" value="CAB9497696.1"/>
    <property type="molecule type" value="Genomic_DNA"/>
</dbReference>